<sequence length="368" mass="42708">MKVILIDDESIALDLLGFKLSSYKDVNIVGSYTNPLEALKEVKKIQPDVIFLDIEMGEVNGLEVAELFTKELAAVEIVFITAYSKYSVDAFEINAIDYLLKPVQEKRLNKTIERLRQKTMGNHEIETLDNGLKVNSFGTFQVLDSMDNPLIWRTQKSKELFAFLWNKKGEAISKMLIMDEIFPDKNLDKATTLLHTTIYQLRKNLEKLGYGNGIIYFNESYQLNVPIVSDVEILNKVLSLKEHGEEEIKEILRIYKGDFLGEEGYLWAMGIRKTYEDMVFNILNKYAGTQLREGKLSPTLKAALDSLYKINSFNEDIVKMIIYYYGIQRNRASLKEFFEEYVVNIKVEMQLSPMEDTLKLYKRYMDYI</sequence>
<feature type="modified residue" description="4-aspartylphosphate" evidence="1">
    <location>
        <position position="53"/>
    </location>
</feature>
<evidence type="ECO:0000256" key="1">
    <source>
        <dbReference type="PROSITE-ProRule" id="PRU00169"/>
    </source>
</evidence>
<dbReference type="AlphaFoldDB" id="A0A6N7Y207"/>
<dbReference type="Pfam" id="PF00072">
    <property type="entry name" value="Response_reg"/>
    <property type="match status" value="1"/>
</dbReference>
<feature type="domain" description="Response regulatory" evidence="2">
    <location>
        <begin position="2"/>
        <end position="116"/>
    </location>
</feature>
<dbReference type="EMBL" id="VUNQ01000023">
    <property type="protein sequence ID" value="MSU02050.1"/>
    <property type="molecule type" value="Genomic_DNA"/>
</dbReference>
<evidence type="ECO:0000313" key="4">
    <source>
        <dbReference type="Proteomes" id="UP000469523"/>
    </source>
</evidence>
<evidence type="ECO:0000313" key="3">
    <source>
        <dbReference type="EMBL" id="MSU02050.1"/>
    </source>
</evidence>
<dbReference type="InterPro" id="IPR036388">
    <property type="entry name" value="WH-like_DNA-bd_sf"/>
</dbReference>
<dbReference type="SMART" id="SM00448">
    <property type="entry name" value="REC"/>
    <property type="match status" value="1"/>
</dbReference>
<name>A0A6N7Y207_9FIRM</name>
<dbReference type="RefSeq" id="WP_154440680.1">
    <property type="nucleotide sequence ID" value="NZ_VUNQ01000023.1"/>
</dbReference>
<dbReference type="InterPro" id="IPR051677">
    <property type="entry name" value="AfsR-DnrI-RedD_regulator"/>
</dbReference>
<dbReference type="InterPro" id="IPR011006">
    <property type="entry name" value="CheY-like_superfamily"/>
</dbReference>
<dbReference type="Gene3D" id="1.10.10.10">
    <property type="entry name" value="Winged helix-like DNA-binding domain superfamily/Winged helix DNA-binding domain"/>
    <property type="match status" value="1"/>
</dbReference>
<comment type="caution">
    <text evidence="3">The sequence shown here is derived from an EMBL/GenBank/DDBJ whole genome shotgun (WGS) entry which is preliminary data.</text>
</comment>
<keyword evidence="4" id="KW-1185">Reference proteome</keyword>
<gene>
    <name evidence="3" type="ORF">FYJ83_11270</name>
</gene>
<accession>A0A6N7Y207</accession>
<organism evidence="3 4">
    <name type="scientific">Tissierella pigra</name>
    <dbReference type="NCBI Taxonomy" id="2607614"/>
    <lineage>
        <taxon>Bacteria</taxon>
        <taxon>Bacillati</taxon>
        <taxon>Bacillota</taxon>
        <taxon>Tissierellia</taxon>
        <taxon>Tissierellales</taxon>
        <taxon>Tissierellaceae</taxon>
        <taxon>Tissierella</taxon>
    </lineage>
</organism>
<proteinExistence type="predicted"/>
<dbReference type="PROSITE" id="PS50110">
    <property type="entry name" value="RESPONSE_REGULATORY"/>
    <property type="match status" value="1"/>
</dbReference>
<dbReference type="Proteomes" id="UP000469523">
    <property type="component" value="Unassembled WGS sequence"/>
</dbReference>
<dbReference type="InterPro" id="IPR001789">
    <property type="entry name" value="Sig_transdc_resp-reg_receiver"/>
</dbReference>
<dbReference type="GO" id="GO:0000160">
    <property type="term" value="P:phosphorelay signal transduction system"/>
    <property type="evidence" value="ECO:0007669"/>
    <property type="project" value="InterPro"/>
</dbReference>
<evidence type="ECO:0000259" key="2">
    <source>
        <dbReference type="PROSITE" id="PS50110"/>
    </source>
</evidence>
<dbReference type="Gene3D" id="3.40.50.2300">
    <property type="match status" value="1"/>
</dbReference>
<reference evidence="3 4" key="1">
    <citation type="submission" date="2019-09" db="EMBL/GenBank/DDBJ databases">
        <title>In-depth cultivation of the pig gut microbiome towards novel bacterial diversity and tailored functional studies.</title>
        <authorList>
            <person name="Wylensek D."/>
            <person name="Hitch T.C.A."/>
            <person name="Clavel T."/>
        </authorList>
    </citation>
    <scope>NUCLEOTIDE SEQUENCE [LARGE SCALE GENOMIC DNA]</scope>
    <source>
        <strain evidence="3 4">WCA3-693-APC-4?</strain>
    </source>
</reference>
<dbReference type="SUPFAM" id="SSF52172">
    <property type="entry name" value="CheY-like"/>
    <property type="match status" value="1"/>
</dbReference>
<dbReference type="PANTHER" id="PTHR35807">
    <property type="entry name" value="TRANSCRIPTIONAL REGULATOR REDD-RELATED"/>
    <property type="match status" value="1"/>
</dbReference>
<keyword evidence="1" id="KW-0597">Phosphoprotein</keyword>
<dbReference type="PANTHER" id="PTHR35807:SF2">
    <property type="entry name" value="TRANSCRIPTIONAL ACTIVATOR DOMAIN"/>
    <property type="match status" value="1"/>
</dbReference>
<protein>
    <submittedName>
        <fullName evidence="3">Response regulator</fullName>
    </submittedName>
</protein>